<keyword evidence="2" id="KW-1185">Reference proteome</keyword>
<dbReference type="InParanoid" id="A0A165H204"/>
<evidence type="ECO:0000313" key="1">
    <source>
        <dbReference type="EMBL" id="KZT58769.1"/>
    </source>
</evidence>
<sequence>MIVTMIMIMKVNALSIGIMTNKPPTASSVSGDMPMIALKAVSSLSRSSLTSINVAIEHMTGSYPIADVIRDVDEVQLLERQNIALQESLHLSHLDFQTRIEFARERLDHEESMIAWTLQQADLLVANHNPQLSDRRTSTFAIDQALRRAAEKLNKLETKLAFARQTLPLADKLRIVSKSNQNLRDAMSAEQLDSALRLFRLNELLHSRIDDMARARQEHECAIALTMMPVQIASST</sequence>
<dbReference type="AlphaFoldDB" id="A0A165H204"/>
<dbReference type="EMBL" id="KV423947">
    <property type="protein sequence ID" value="KZT58769.1"/>
    <property type="molecule type" value="Genomic_DNA"/>
</dbReference>
<accession>A0A165H204</accession>
<organism evidence="1 2">
    <name type="scientific">Calocera cornea HHB12733</name>
    <dbReference type="NCBI Taxonomy" id="1353952"/>
    <lineage>
        <taxon>Eukaryota</taxon>
        <taxon>Fungi</taxon>
        <taxon>Dikarya</taxon>
        <taxon>Basidiomycota</taxon>
        <taxon>Agaricomycotina</taxon>
        <taxon>Dacrymycetes</taxon>
        <taxon>Dacrymycetales</taxon>
        <taxon>Dacrymycetaceae</taxon>
        <taxon>Calocera</taxon>
    </lineage>
</organism>
<name>A0A165H204_9BASI</name>
<evidence type="ECO:0000313" key="2">
    <source>
        <dbReference type="Proteomes" id="UP000076842"/>
    </source>
</evidence>
<protein>
    <submittedName>
        <fullName evidence="1">Uncharacterized protein</fullName>
    </submittedName>
</protein>
<dbReference type="Proteomes" id="UP000076842">
    <property type="component" value="Unassembled WGS sequence"/>
</dbReference>
<proteinExistence type="predicted"/>
<gene>
    <name evidence="1" type="ORF">CALCODRAFT_482056</name>
</gene>
<reference evidence="1 2" key="1">
    <citation type="journal article" date="2016" name="Mol. Biol. Evol.">
        <title>Comparative Genomics of Early-Diverging Mushroom-Forming Fungi Provides Insights into the Origins of Lignocellulose Decay Capabilities.</title>
        <authorList>
            <person name="Nagy L.G."/>
            <person name="Riley R."/>
            <person name="Tritt A."/>
            <person name="Adam C."/>
            <person name="Daum C."/>
            <person name="Floudas D."/>
            <person name="Sun H."/>
            <person name="Yadav J.S."/>
            <person name="Pangilinan J."/>
            <person name="Larsson K.H."/>
            <person name="Matsuura K."/>
            <person name="Barry K."/>
            <person name="Labutti K."/>
            <person name="Kuo R."/>
            <person name="Ohm R.A."/>
            <person name="Bhattacharya S.S."/>
            <person name="Shirouzu T."/>
            <person name="Yoshinaga Y."/>
            <person name="Martin F.M."/>
            <person name="Grigoriev I.V."/>
            <person name="Hibbett D.S."/>
        </authorList>
    </citation>
    <scope>NUCLEOTIDE SEQUENCE [LARGE SCALE GENOMIC DNA]</scope>
    <source>
        <strain evidence="1 2">HHB12733</strain>
    </source>
</reference>